<comment type="catalytic activity">
    <reaction evidence="1">
        <text>Random endo-hydrolysis of N-acetyl-beta-D-glucosaminide (1-&gt;4)-beta-linkages in chitin and chitodextrins.</text>
        <dbReference type="EC" id="3.2.1.14"/>
    </reaction>
</comment>
<evidence type="ECO:0000313" key="16">
    <source>
        <dbReference type="Proteomes" id="UP000639338"/>
    </source>
</evidence>
<dbReference type="InterPro" id="IPR011583">
    <property type="entry name" value="Chitinase_II/V-like_cat"/>
</dbReference>
<dbReference type="PANTHER" id="PTHR11177">
    <property type="entry name" value="CHITINASE"/>
    <property type="match status" value="1"/>
</dbReference>
<gene>
    <name evidence="15" type="ORF">HCN44_001951</name>
</gene>
<comment type="caution">
    <text evidence="15">The sequence shown here is derived from an EMBL/GenBank/DDBJ whole genome shotgun (WGS) entry which is preliminary data.</text>
</comment>
<evidence type="ECO:0000313" key="15">
    <source>
        <dbReference type="EMBL" id="KAF7996319.1"/>
    </source>
</evidence>
<dbReference type="GO" id="GO:0005576">
    <property type="term" value="C:extracellular region"/>
    <property type="evidence" value="ECO:0007669"/>
    <property type="project" value="InterPro"/>
</dbReference>
<dbReference type="PROSITE" id="PS01095">
    <property type="entry name" value="GH18_1"/>
    <property type="match status" value="1"/>
</dbReference>
<dbReference type="FunFam" id="3.10.50.10:FF:000004">
    <property type="entry name" value="Chitinase 5"/>
    <property type="match status" value="1"/>
</dbReference>
<dbReference type="Proteomes" id="UP000639338">
    <property type="component" value="Unassembled WGS sequence"/>
</dbReference>
<dbReference type="InterPro" id="IPR001579">
    <property type="entry name" value="Glyco_hydro_18_chit_AS"/>
</dbReference>
<dbReference type="InterPro" id="IPR001223">
    <property type="entry name" value="Glyco_hydro18_cat"/>
</dbReference>
<evidence type="ECO:0000256" key="8">
    <source>
        <dbReference type="ARBA" id="ARBA00023157"/>
    </source>
</evidence>
<dbReference type="CDD" id="cd02872">
    <property type="entry name" value="GH18_chitolectin_chitotriosidase"/>
    <property type="match status" value="1"/>
</dbReference>
<dbReference type="InterPro" id="IPR050314">
    <property type="entry name" value="Glycosyl_Hydrlase_18"/>
</dbReference>
<dbReference type="PROSITE" id="PS51910">
    <property type="entry name" value="GH18_2"/>
    <property type="match status" value="1"/>
</dbReference>
<keyword evidence="4" id="KW-0147">Chitin-binding</keyword>
<keyword evidence="7" id="KW-0146">Chitin degradation</keyword>
<evidence type="ECO:0000256" key="11">
    <source>
        <dbReference type="ARBA" id="ARBA00023326"/>
    </source>
</evidence>
<dbReference type="EMBL" id="JACMRX010000001">
    <property type="protein sequence ID" value="KAF7996319.1"/>
    <property type="molecule type" value="Genomic_DNA"/>
</dbReference>
<keyword evidence="5" id="KW-0732">Signal</keyword>
<dbReference type="GO" id="GO:0008061">
    <property type="term" value="F:chitin binding"/>
    <property type="evidence" value="ECO:0007669"/>
    <property type="project" value="UniProtKB-KW"/>
</dbReference>
<dbReference type="InterPro" id="IPR017853">
    <property type="entry name" value="GH"/>
</dbReference>
<dbReference type="GO" id="GO:0006032">
    <property type="term" value="P:chitin catabolic process"/>
    <property type="evidence" value="ECO:0007669"/>
    <property type="project" value="UniProtKB-KW"/>
</dbReference>
<dbReference type="OrthoDB" id="73875at2759"/>
<accession>A0A835CUM8</accession>
<dbReference type="Pfam" id="PF00704">
    <property type="entry name" value="Glyco_hydro_18"/>
    <property type="match status" value="1"/>
</dbReference>
<feature type="compositionally biased region" description="Low complexity" evidence="13">
    <location>
        <begin position="419"/>
        <end position="438"/>
    </location>
</feature>
<reference evidence="15 16" key="1">
    <citation type="submission" date="2020-08" db="EMBL/GenBank/DDBJ databases">
        <title>Aphidius gifuensis genome sequencing and assembly.</title>
        <authorList>
            <person name="Du Z."/>
        </authorList>
    </citation>
    <scope>NUCLEOTIDE SEQUENCE [LARGE SCALE GENOMIC DNA]</scope>
    <source>
        <strain evidence="15">YNYX2018</strain>
        <tissue evidence="15">Adults</tissue>
    </source>
</reference>
<dbReference type="EC" id="3.2.1.14" evidence="3"/>
<dbReference type="SUPFAM" id="SSF57625">
    <property type="entry name" value="Invertebrate chitin-binding proteins"/>
    <property type="match status" value="1"/>
</dbReference>
<dbReference type="Gene3D" id="2.170.140.10">
    <property type="entry name" value="Chitin binding domain"/>
    <property type="match status" value="1"/>
</dbReference>
<proteinExistence type="inferred from homology"/>
<evidence type="ECO:0000256" key="10">
    <source>
        <dbReference type="ARBA" id="ARBA00023295"/>
    </source>
</evidence>
<dbReference type="GO" id="GO:0008843">
    <property type="term" value="F:endochitinase activity"/>
    <property type="evidence" value="ECO:0007669"/>
    <property type="project" value="UniProtKB-EC"/>
</dbReference>
<evidence type="ECO:0000256" key="13">
    <source>
        <dbReference type="SAM" id="MobiDB-lite"/>
    </source>
</evidence>
<evidence type="ECO:0000256" key="7">
    <source>
        <dbReference type="ARBA" id="ARBA00023024"/>
    </source>
</evidence>
<evidence type="ECO:0000256" key="5">
    <source>
        <dbReference type="ARBA" id="ARBA00022729"/>
    </source>
</evidence>
<dbReference type="InterPro" id="IPR029070">
    <property type="entry name" value="Chitinase_insertion_sf"/>
</dbReference>
<evidence type="ECO:0000256" key="3">
    <source>
        <dbReference type="ARBA" id="ARBA00012729"/>
    </source>
</evidence>
<dbReference type="SMART" id="SM00636">
    <property type="entry name" value="Glyco_18"/>
    <property type="match status" value="1"/>
</dbReference>
<keyword evidence="8" id="KW-1015">Disulfide bond</keyword>
<evidence type="ECO:0000256" key="1">
    <source>
        <dbReference type="ARBA" id="ARBA00000822"/>
    </source>
</evidence>
<dbReference type="GO" id="GO:0000272">
    <property type="term" value="P:polysaccharide catabolic process"/>
    <property type="evidence" value="ECO:0007669"/>
    <property type="project" value="UniProtKB-KW"/>
</dbReference>
<dbReference type="Gene3D" id="3.10.50.10">
    <property type="match status" value="1"/>
</dbReference>
<keyword evidence="10 12" id="KW-0326">Glycosidase</keyword>
<name>A0A835CUM8_APHGI</name>
<feature type="region of interest" description="Disordered" evidence="13">
    <location>
        <begin position="408"/>
        <end position="439"/>
    </location>
</feature>
<evidence type="ECO:0000256" key="2">
    <source>
        <dbReference type="ARBA" id="ARBA00009121"/>
    </source>
</evidence>
<keyword evidence="11" id="KW-0624">Polysaccharide degradation</keyword>
<dbReference type="InterPro" id="IPR036508">
    <property type="entry name" value="Chitin-bd_dom_sf"/>
</dbReference>
<keyword evidence="6 12" id="KW-0378">Hydrolase</keyword>
<keyword evidence="16" id="KW-1185">Reference proteome</keyword>
<dbReference type="SUPFAM" id="SSF51445">
    <property type="entry name" value="(Trans)glycosidases"/>
    <property type="match status" value="1"/>
</dbReference>
<evidence type="ECO:0000256" key="12">
    <source>
        <dbReference type="RuleBase" id="RU000489"/>
    </source>
</evidence>
<dbReference type="PANTHER" id="PTHR11177:SF360">
    <property type="entry name" value="CHITINASE 4-RELATED"/>
    <property type="match status" value="1"/>
</dbReference>
<dbReference type="InterPro" id="IPR002557">
    <property type="entry name" value="Chitin-bd_dom"/>
</dbReference>
<keyword evidence="9" id="KW-0119">Carbohydrate metabolism</keyword>
<organism evidence="15 16">
    <name type="scientific">Aphidius gifuensis</name>
    <name type="common">Parasitoid wasp</name>
    <dbReference type="NCBI Taxonomy" id="684658"/>
    <lineage>
        <taxon>Eukaryota</taxon>
        <taxon>Metazoa</taxon>
        <taxon>Ecdysozoa</taxon>
        <taxon>Arthropoda</taxon>
        <taxon>Hexapoda</taxon>
        <taxon>Insecta</taxon>
        <taxon>Pterygota</taxon>
        <taxon>Neoptera</taxon>
        <taxon>Endopterygota</taxon>
        <taxon>Hymenoptera</taxon>
        <taxon>Apocrita</taxon>
        <taxon>Ichneumonoidea</taxon>
        <taxon>Braconidae</taxon>
        <taxon>Aphidiinae</taxon>
        <taxon>Aphidius</taxon>
    </lineage>
</organism>
<sequence>MFIDVRLVIIVCRTDKMRGLTFILAAVLALGSVSASQKRIVCYVGTWAVYRPGDGKFDIDHIDPYLCTHVIYSFVGLSGNKVTLLDSWRDLPDGGGLDGFKKINALRQVNPSLKTLVAIGGWNQRSEKYSTMSSTAESREEFANDAVAFVKKYGFDGFDIDWEYPANAAQGGVPADYVNYVELLKIVKAKFEKEGLILSAAVAAAESTASQSYNILEMSKYLDFINIMAYDFYGSFSSGLGMNAALKPGDSDTGNHRQLNIDACVNYWIKSGAPKEKLNLGIPFYGRAFTLSNPSSNSIGSSFSGAGAAGPYTREAGMLGYNEICEMHLKEQWDIHYDEQRCVPYAQKGNQWISFDNIDSITQKVKFIIELDLGGAMVWSLETDDFRGKCGKKYPLLNTLHEVLSGNEPTKPVITTQKPTSTTAQPSVTTTTAAPTHPWTDKPSGSFVCPGLGNFADPESCNFYQCVHAANGGYTAIKTQCPSGLCWNSEKNYCDWV</sequence>
<dbReference type="SMART" id="SM00494">
    <property type="entry name" value="ChtBD2"/>
    <property type="match status" value="1"/>
</dbReference>
<dbReference type="AlphaFoldDB" id="A0A835CUM8"/>
<evidence type="ECO:0000259" key="14">
    <source>
        <dbReference type="PROSITE" id="PS51910"/>
    </source>
</evidence>
<evidence type="ECO:0000256" key="6">
    <source>
        <dbReference type="ARBA" id="ARBA00022801"/>
    </source>
</evidence>
<evidence type="ECO:0000256" key="9">
    <source>
        <dbReference type="ARBA" id="ARBA00023277"/>
    </source>
</evidence>
<comment type="similarity">
    <text evidence="2">Belongs to the glycosyl hydrolase 18 family. Chitinase class II subfamily.</text>
</comment>
<dbReference type="Gene3D" id="3.20.20.80">
    <property type="entry name" value="Glycosidases"/>
    <property type="match status" value="1"/>
</dbReference>
<dbReference type="SUPFAM" id="SSF54556">
    <property type="entry name" value="Chitinase insertion domain"/>
    <property type="match status" value="1"/>
</dbReference>
<feature type="domain" description="GH18" evidence="14">
    <location>
        <begin position="38"/>
        <end position="407"/>
    </location>
</feature>
<protein>
    <recommendedName>
        <fullName evidence="3">chitinase</fullName>
        <ecNumber evidence="3">3.2.1.14</ecNumber>
    </recommendedName>
</protein>
<evidence type="ECO:0000256" key="4">
    <source>
        <dbReference type="ARBA" id="ARBA00022669"/>
    </source>
</evidence>